<protein>
    <submittedName>
        <fullName evidence="2">Uncharacterized protein</fullName>
    </submittedName>
</protein>
<organism evidence="2 3">
    <name type="scientific">Armillaria luteobubalina</name>
    <dbReference type="NCBI Taxonomy" id="153913"/>
    <lineage>
        <taxon>Eukaryota</taxon>
        <taxon>Fungi</taxon>
        <taxon>Dikarya</taxon>
        <taxon>Basidiomycota</taxon>
        <taxon>Agaricomycotina</taxon>
        <taxon>Agaricomycetes</taxon>
        <taxon>Agaricomycetidae</taxon>
        <taxon>Agaricales</taxon>
        <taxon>Marasmiineae</taxon>
        <taxon>Physalacriaceae</taxon>
        <taxon>Armillaria</taxon>
    </lineage>
</organism>
<sequence>MHLHHDEEVFHSAEPEMKNKFILRQKIVEEDGGKTDGLQWEGYLDLECLSQVRSAFFQRFPLVQNADESIERAKFGLVMRTVVYQRHNQKKRGDSAGTTLRITTADQRASSSTALAGEVVPTSDDDEKLVSCSQPPLQVTVEEPDEEDLPSSQQPLDGVAYERYSTLVDFPTM</sequence>
<comment type="caution">
    <text evidence="2">The sequence shown here is derived from an EMBL/GenBank/DDBJ whole genome shotgun (WGS) entry which is preliminary data.</text>
</comment>
<evidence type="ECO:0000256" key="1">
    <source>
        <dbReference type="SAM" id="MobiDB-lite"/>
    </source>
</evidence>
<keyword evidence="3" id="KW-1185">Reference proteome</keyword>
<dbReference type="Proteomes" id="UP001175228">
    <property type="component" value="Unassembled WGS sequence"/>
</dbReference>
<evidence type="ECO:0000313" key="3">
    <source>
        <dbReference type="Proteomes" id="UP001175228"/>
    </source>
</evidence>
<gene>
    <name evidence="2" type="ORF">EDD18DRAFT_1104180</name>
</gene>
<evidence type="ECO:0000313" key="2">
    <source>
        <dbReference type="EMBL" id="KAK0497620.1"/>
    </source>
</evidence>
<dbReference type="EMBL" id="JAUEPU010000012">
    <property type="protein sequence ID" value="KAK0497620.1"/>
    <property type="molecule type" value="Genomic_DNA"/>
</dbReference>
<name>A0AA39Q7H7_9AGAR</name>
<dbReference type="AlphaFoldDB" id="A0AA39Q7H7"/>
<accession>A0AA39Q7H7</accession>
<reference evidence="2" key="1">
    <citation type="submission" date="2023-06" db="EMBL/GenBank/DDBJ databases">
        <authorList>
            <consortium name="Lawrence Berkeley National Laboratory"/>
            <person name="Ahrendt S."/>
            <person name="Sahu N."/>
            <person name="Indic B."/>
            <person name="Wong-Bajracharya J."/>
            <person name="Merenyi Z."/>
            <person name="Ke H.-M."/>
            <person name="Monk M."/>
            <person name="Kocsube S."/>
            <person name="Drula E."/>
            <person name="Lipzen A."/>
            <person name="Balint B."/>
            <person name="Henrissat B."/>
            <person name="Andreopoulos B."/>
            <person name="Martin F.M."/>
            <person name="Harder C.B."/>
            <person name="Rigling D."/>
            <person name="Ford K.L."/>
            <person name="Foster G.D."/>
            <person name="Pangilinan J."/>
            <person name="Papanicolaou A."/>
            <person name="Barry K."/>
            <person name="LaButti K."/>
            <person name="Viragh M."/>
            <person name="Koriabine M."/>
            <person name="Yan M."/>
            <person name="Riley R."/>
            <person name="Champramary S."/>
            <person name="Plett K.L."/>
            <person name="Tsai I.J."/>
            <person name="Slot J."/>
            <person name="Sipos G."/>
            <person name="Plett J."/>
            <person name="Nagy L.G."/>
            <person name="Grigoriev I.V."/>
        </authorList>
    </citation>
    <scope>NUCLEOTIDE SEQUENCE</scope>
    <source>
        <strain evidence="2">HWK02</strain>
    </source>
</reference>
<feature type="region of interest" description="Disordered" evidence="1">
    <location>
        <begin position="109"/>
        <end position="160"/>
    </location>
</feature>
<proteinExistence type="predicted"/>